<protein>
    <submittedName>
        <fullName evidence="8">Putative Mitotic checkpoint serine/threonine-protein kinase BUB1</fullName>
    </submittedName>
</protein>
<dbReference type="SMART" id="SM00777">
    <property type="entry name" value="Mad3_BUB1_I"/>
    <property type="match status" value="1"/>
</dbReference>
<evidence type="ECO:0000313" key="9">
    <source>
        <dbReference type="Proteomes" id="UP000797356"/>
    </source>
</evidence>
<dbReference type="EMBL" id="CM017877">
    <property type="protein sequence ID" value="KAG1347394.1"/>
    <property type="molecule type" value="Genomic_DNA"/>
</dbReference>
<dbReference type="Proteomes" id="UP000797356">
    <property type="component" value="Chromosome 6"/>
</dbReference>
<dbReference type="GO" id="GO:0051754">
    <property type="term" value="P:meiotic sister chromatid cohesion, centromeric"/>
    <property type="evidence" value="ECO:0007669"/>
    <property type="project" value="TreeGrafter"/>
</dbReference>
<keyword evidence="8" id="KW-0418">Kinase</keyword>
<dbReference type="PROSITE" id="PS50896">
    <property type="entry name" value="LISH"/>
    <property type="match status" value="1"/>
</dbReference>
<dbReference type="Pfam" id="PF00069">
    <property type="entry name" value="Pkinase"/>
    <property type="match status" value="1"/>
</dbReference>
<comment type="subcellular location">
    <subcellularLocation>
        <location evidence="1">Chromosome</location>
        <location evidence="1">Centromere</location>
        <location evidence="1">Kinetochore</location>
    </subcellularLocation>
</comment>
<dbReference type="AlphaFoldDB" id="A0A8K0N3F2"/>
<evidence type="ECO:0000256" key="1">
    <source>
        <dbReference type="ARBA" id="ARBA00004629"/>
    </source>
</evidence>
<feature type="domain" description="BUB1 N-terminal" evidence="7">
    <location>
        <begin position="18"/>
        <end position="180"/>
    </location>
</feature>
<evidence type="ECO:0000256" key="4">
    <source>
        <dbReference type="ARBA" id="ARBA00023328"/>
    </source>
</evidence>
<dbReference type="InterPro" id="IPR006594">
    <property type="entry name" value="LisH"/>
</dbReference>
<keyword evidence="9" id="KW-1185">Reference proteome</keyword>
<feature type="region of interest" description="Disordered" evidence="5">
    <location>
        <begin position="1"/>
        <end position="29"/>
    </location>
</feature>
<dbReference type="PROSITE" id="PS50011">
    <property type="entry name" value="PROTEIN_KINASE_DOM"/>
    <property type="match status" value="1"/>
</dbReference>
<comment type="caution">
    <text evidence="8">The sequence shown here is derived from an EMBL/GenBank/DDBJ whole genome shotgun (WGS) entry which is preliminary data.</text>
</comment>
<keyword evidence="4" id="KW-0137">Centromere</keyword>
<dbReference type="Pfam" id="PF08311">
    <property type="entry name" value="Mad3_BUB1_I"/>
    <property type="match status" value="1"/>
</dbReference>
<feature type="compositionally biased region" description="Pro residues" evidence="5">
    <location>
        <begin position="1"/>
        <end position="11"/>
    </location>
</feature>
<dbReference type="GO" id="GO:0000776">
    <property type="term" value="C:kinetochore"/>
    <property type="evidence" value="ECO:0007669"/>
    <property type="project" value="UniProtKB-KW"/>
</dbReference>
<evidence type="ECO:0000256" key="5">
    <source>
        <dbReference type="SAM" id="MobiDB-lite"/>
    </source>
</evidence>
<evidence type="ECO:0000313" key="8">
    <source>
        <dbReference type="EMBL" id="KAG1347394.1"/>
    </source>
</evidence>
<evidence type="ECO:0000256" key="2">
    <source>
        <dbReference type="ARBA" id="ARBA00022454"/>
    </source>
</evidence>
<feature type="region of interest" description="Disordered" evidence="5">
    <location>
        <begin position="865"/>
        <end position="895"/>
    </location>
</feature>
<dbReference type="PROSITE" id="PS51489">
    <property type="entry name" value="BUB1_N"/>
    <property type="match status" value="1"/>
</dbReference>
<dbReference type="GO" id="GO:0032991">
    <property type="term" value="C:protein-containing complex"/>
    <property type="evidence" value="ECO:0007669"/>
    <property type="project" value="UniProtKB-ARBA"/>
</dbReference>
<feature type="compositionally biased region" description="Basic and acidic residues" evidence="5">
    <location>
        <begin position="873"/>
        <end position="895"/>
    </location>
</feature>
<name>A0A8K0N3F2_COCNU</name>
<dbReference type="OrthoDB" id="248495at2759"/>
<dbReference type="Gene3D" id="1.25.40.430">
    <property type="match status" value="1"/>
</dbReference>
<dbReference type="GO" id="GO:0007094">
    <property type="term" value="P:mitotic spindle assembly checkpoint signaling"/>
    <property type="evidence" value="ECO:0007669"/>
    <property type="project" value="InterPro"/>
</dbReference>
<organism evidence="8 9">
    <name type="scientific">Cocos nucifera</name>
    <name type="common">Coconut palm</name>
    <dbReference type="NCBI Taxonomy" id="13894"/>
    <lineage>
        <taxon>Eukaryota</taxon>
        <taxon>Viridiplantae</taxon>
        <taxon>Streptophyta</taxon>
        <taxon>Embryophyta</taxon>
        <taxon>Tracheophyta</taxon>
        <taxon>Spermatophyta</taxon>
        <taxon>Magnoliopsida</taxon>
        <taxon>Liliopsida</taxon>
        <taxon>Arecaceae</taxon>
        <taxon>Arecoideae</taxon>
        <taxon>Cocoseae</taxon>
        <taxon>Attaleinae</taxon>
        <taxon>Cocos</taxon>
    </lineage>
</organism>
<keyword evidence="3" id="KW-0995">Kinetochore</keyword>
<accession>A0A8K0N3F2</accession>
<dbReference type="Gene3D" id="1.10.510.10">
    <property type="entry name" value="Transferase(Phosphotransferase) domain 1"/>
    <property type="match status" value="1"/>
</dbReference>
<dbReference type="InterPro" id="IPR000719">
    <property type="entry name" value="Prot_kinase_dom"/>
</dbReference>
<dbReference type="GO" id="GO:0005524">
    <property type="term" value="F:ATP binding"/>
    <property type="evidence" value="ECO:0007669"/>
    <property type="project" value="InterPro"/>
</dbReference>
<keyword evidence="2" id="KW-0158">Chromosome</keyword>
<proteinExistence type="predicted"/>
<sequence length="895" mass="102425">MVHPARLPPTTSPLRNSPRASQEKSSPRSLADTILPWLRSIRKAFDDFRRDPDGTAAAHFKNLLEDCLNNFADDERYRNDIRFLKIWILYDFKRVFEMLEVKGICQAHSLLYESYALFHCYKGNLLAAHDVCHLGLSRITEPPDRLKKMHNLFLEINQNAKTDPKIDMTGFSRQEPNYVDPWSDSTISNLLKKMDSDIKKYNGYYRSSKVYSGKVSLTSLQNSSRNKIVELGNSKYQIRGCSGLGGFAKVYKAYIDSNPDDVVALKIQKPAFPWEFYMYRQLDKRISDVERPCFGFAHKVHIFSDLSVLVCDYLSHGTLQKAMEEVLCIYYTIELLRMVEILHSVGIIHGDFKPDNLLVRYAREDLTEDTFNSRTGPWRDQGLCLVDWGRGIDLSLFPAGVEFHGDCRTSGFRCVEMQESRTWTYQVDTYGLCVIVHMMLHGSYMSIEKKVNPDGSHHYQPKAPFKRALSQLFDFGIIFCSDEFEVLILSIGMLICGKTSFLHCSTYSPMAVTIVSIAIMSSINDKFIREALRRLNVHLYHYMMRIGLFDLARLFRHQTGLSIEDLEGQPHKNVLFNLSLVIEDILPFIQAQGDPRKCYLRLLPLINGIKNMTMQVTPRQGLNLYGHPQPHLRQTGFVQSLPRPMQNTSIGPVVTSNQSLFHHPRPFRPLMSNQNLVCHPQPYQAENVVEQDLLSRVGKNNQLDLNDLPPPPPVDAVDVNLTLQPCIGDSTVRNGSSSMDGVGWRKQQNLLQEERAKEVVSVTFTYYSFYNCSSPRPLSIGNAEQNFLKCNRNVTILPMMYAMESNVLTSLCSYVNQNYCQEPPPQPSSRWITPSYQLPSIQENTVREILQSISNVGGFQRNEFSEKAAAMENPEKNKDDDTDDKPSLPEDYKRQ</sequence>
<dbReference type="InterPro" id="IPR013212">
    <property type="entry name" value="Mad3/Bub1_I"/>
</dbReference>
<keyword evidence="8" id="KW-0808">Transferase</keyword>
<gene>
    <name evidence="8" type="ORF">COCNU_06G012230</name>
</gene>
<dbReference type="GO" id="GO:0004672">
    <property type="term" value="F:protein kinase activity"/>
    <property type="evidence" value="ECO:0007669"/>
    <property type="project" value="InterPro"/>
</dbReference>
<dbReference type="InterPro" id="IPR011009">
    <property type="entry name" value="Kinase-like_dom_sf"/>
</dbReference>
<dbReference type="InterPro" id="IPR008271">
    <property type="entry name" value="Ser/Thr_kinase_AS"/>
</dbReference>
<feature type="domain" description="Protein kinase" evidence="6">
    <location>
        <begin position="236"/>
        <end position="544"/>
    </location>
</feature>
<dbReference type="InterPro" id="IPR015661">
    <property type="entry name" value="Bub1/Mad3"/>
</dbReference>
<dbReference type="PANTHER" id="PTHR14030:SF4">
    <property type="entry name" value="BUB1 KINASE, ISOFORM A-RELATED"/>
    <property type="match status" value="1"/>
</dbReference>
<dbReference type="SMART" id="SM00220">
    <property type="entry name" value="S_TKc"/>
    <property type="match status" value="1"/>
</dbReference>
<dbReference type="PANTHER" id="PTHR14030">
    <property type="entry name" value="MITOTIC CHECKPOINT SERINE/THREONINE-PROTEIN KINASE BUB1"/>
    <property type="match status" value="1"/>
</dbReference>
<evidence type="ECO:0000256" key="3">
    <source>
        <dbReference type="ARBA" id="ARBA00022838"/>
    </source>
</evidence>
<dbReference type="SUPFAM" id="SSF56112">
    <property type="entry name" value="Protein kinase-like (PK-like)"/>
    <property type="match status" value="1"/>
</dbReference>
<reference evidence="8" key="2">
    <citation type="submission" date="2019-07" db="EMBL/GenBank/DDBJ databases">
        <authorList>
            <person name="Yang Y."/>
            <person name="Bocs S."/>
            <person name="Baudouin L."/>
        </authorList>
    </citation>
    <scope>NUCLEOTIDE SEQUENCE</scope>
    <source>
        <tissue evidence="8">Spear leaf of Hainan Tall coconut</tissue>
    </source>
</reference>
<evidence type="ECO:0000259" key="6">
    <source>
        <dbReference type="PROSITE" id="PS50011"/>
    </source>
</evidence>
<dbReference type="PROSITE" id="PS00108">
    <property type="entry name" value="PROTEIN_KINASE_ST"/>
    <property type="match status" value="1"/>
</dbReference>
<reference evidence="8" key="1">
    <citation type="journal article" date="2017" name="Gigascience">
        <title>The genome draft of coconut (Cocos nucifera).</title>
        <authorList>
            <person name="Xiao Y."/>
            <person name="Xu P."/>
            <person name="Fan H."/>
            <person name="Baudouin L."/>
            <person name="Xia W."/>
            <person name="Bocs S."/>
            <person name="Xu J."/>
            <person name="Li Q."/>
            <person name="Guo A."/>
            <person name="Zhou L."/>
            <person name="Li J."/>
            <person name="Wu Y."/>
            <person name="Ma Z."/>
            <person name="Armero A."/>
            <person name="Issali A.E."/>
            <person name="Liu N."/>
            <person name="Peng M."/>
            <person name="Yang Y."/>
        </authorList>
    </citation>
    <scope>NUCLEOTIDE SEQUENCE</scope>
    <source>
        <tissue evidence="8">Spear leaf of Hainan Tall coconut</tissue>
    </source>
</reference>
<evidence type="ECO:0000259" key="7">
    <source>
        <dbReference type="PROSITE" id="PS51489"/>
    </source>
</evidence>